<dbReference type="AlphaFoldDB" id="A0A9Q3DWP1"/>
<feature type="domain" description="Protein kinase" evidence="5">
    <location>
        <begin position="397"/>
        <end position="717"/>
    </location>
</feature>
<evidence type="ECO:0000256" key="3">
    <source>
        <dbReference type="PROSITE-ProRule" id="PRU10141"/>
    </source>
</evidence>
<reference evidence="6" key="1">
    <citation type="submission" date="2021-03" db="EMBL/GenBank/DDBJ databases">
        <title>Draft genome sequence of rust myrtle Austropuccinia psidii MF-1, a brazilian biotype.</title>
        <authorList>
            <person name="Quecine M.C."/>
            <person name="Pachon D.M.R."/>
            <person name="Bonatelli M.L."/>
            <person name="Correr F.H."/>
            <person name="Franceschini L.M."/>
            <person name="Leite T.F."/>
            <person name="Margarido G.R.A."/>
            <person name="Almeida C.A."/>
            <person name="Ferrarezi J.A."/>
            <person name="Labate C.A."/>
        </authorList>
    </citation>
    <scope>NUCLEOTIDE SEQUENCE</scope>
    <source>
        <strain evidence="6">MF-1</strain>
    </source>
</reference>
<evidence type="ECO:0000259" key="5">
    <source>
        <dbReference type="PROSITE" id="PS50011"/>
    </source>
</evidence>
<feature type="compositionally biased region" description="Low complexity" evidence="4">
    <location>
        <begin position="268"/>
        <end position="305"/>
    </location>
</feature>
<evidence type="ECO:0000313" key="7">
    <source>
        <dbReference type="Proteomes" id="UP000765509"/>
    </source>
</evidence>
<comment type="caution">
    <text evidence="6">The sequence shown here is derived from an EMBL/GenBank/DDBJ whole genome shotgun (WGS) entry which is preliminary data.</text>
</comment>
<dbReference type="InterPro" id="IPR017441">
    <property type="entry name" value="Protein_kinase_ATP_BS"/>
</dbReference>
<feature type="compositionally biased region" description="Basic and acidic residues" evidence="4">
    <location>
        <begin position="19"/>
        <end position="28"/>
    </location>
</feature>
<dbReference type="InterPro" id="IPR008271">
    <property type="entry name" value="Ser/Thr_kinase_AS"/>
</dbReference>
<dbReference type="EMBL" id="AVOT02019507">
    <property type="protein sequence ID" value="MBW0507107.1"/>
    <property type="molecule type" value="Genomic_DNA"/>
</dbReference>
<dbReference type="SUPFAM" id="SSF56112">
    <property type="entry name" value="Protein kinase-like (PK-like)"/>
    <property type="match status" value="1"/>
</dbReference>
<feature type="compositionally biased region" description="Low complexity" evidence="4">
    <location>
        <begin position="191"/>
        <end position="202"/>
    </location>
</feature>
<feature type="region of interest" description="Disordered" evidence="4">
    <location>
        <begin position="187"/>
        <end position="206"/>
    </location>
</feature>
<keyword evidence="1 3" id="KW-0547">Nucleotide-binding</keyword>
<dbReference type="GO" id="GO:0005524">
    <property type="term" value="F:ATP binding"/>
    <property type="evidence" value="ECO:0007669"/>
    <property type="project" value="UniProtKB-UniRule"/>
</dbReference>
<accession>A0A9Q3DWP1</accession>
<dbReference type="Gene3D" id="1.10.510.10">
    <property type="entry name" value="Transferase(Phosphotransferase) domain 1"/>
    <property type="match status" value="1"/>
</dbReference>
<keyword evidence="7" id="KW-1185">Reference proteome</keyword>
<protein>
    <recommendedName>
        <fullName evidence="5">Protein kinase domain-containing protein</fullName>
    </recommendedName>
</protein>
<organism evidence="6 7">
    <name type="scientific">Austropuccinia psidii MF-1</name>
    <dbReference type="NCBI Taxonomy" id="1389203"/>
    <lineage>
        <taxon>Eukaryota</taxon>
        <taxon>Fungi</taxon>
        <taxon>Dikarya</taxon>
        <taxon>Basidiomycota</taxon>
        <taxon>Pucciniomycotina</taxon>
        <taxon>Pucciniomycetes</taxon>
        <taxon>Pucciniales</taxon>
        <taxon>Sphaerophragmiaceae</taxon>
        <taxon>Austropuccinia</taxon>
    </lineage>
</organism>
<evidence type="ECO:0000256" key="1">
    <source>
        <dbReference type="ARBA" id="ARBA00022741"/>
    </source>
</evidence>
<feature type="region of interest" description="Disordered" evidence="4">
    <location>
        <begin position="1"/>
        <end position="28"/>
    </location>
</feature>
<name>A0A9Q3DWP1_9BASI</name>
<feature type="binding site" evidence="3">
    <location>
        <position position="433"/>
    </location>
    <ligand>
        <name>ATP</name>
        <dbReference type="ChEBI" id="CHEBI:30616"/>
    </ligand>
</feature>
<dbReference type="SMART" id="SM00220">
    <property type="entry name" value="S_TKc"/>
    <property type="match status" value="1"/>
</dbReference>
<dbReference type="PANTHER" id="PTHR24346">
    <property type="entry name" value="MAP/MICROTUBULE AFFINITY-REGULATING KINASE"/>
    <property type="match status" value="1"/>
</dbReference>
<feature type="compositionally biased region" description="Basic residues" evidence="4">
    <location>
        <begin position="249"/>
        <end position="264"/>
    </location>
</feature>
<evidence type="ECO:0000313" key="6">
    <source>
        <dbReference type="EMBL" id="MBW0507107.1"/>
    </source>
</evidence>
<gene>
    <name evidence="6" type="ORF">O181_046822</name>
</gene>
<dbReference type="Pfam" id="PF00069">
    <property type="entry name" value="Pkinase"/>
    <property type="match status" value="1"/>
</dbReference>
<evidence type="ECO:0000256" key="2">
    <source>
        <dbReference type="ARBA" id="ARBA00022840"/>
    </source>
</evidence>
<feature type="region of interest" description="Disordered" evidence="4">
    <location>
        <begin position="224"/>
        <end position="305"/>
    </location>
</feature>
<dbReference type="PROSITE" id="PS00108">
    <property type="entry name" value="PROTEIN_KINASE_ST"/>
    <property type="match status" value="1"/>
</dbReference>
<keyword evidence="2 3" id="KW-0067">ATP-binding</keyword>
<dbReference type="Proteomes" id="UP000765509">
    <property type="component" value="Unassembled WGS sequence"/>
</dbReference>
<dbReference type="InterPro" id="IPR011009">
    <property type="entry name" value="Kinase-like_dom_sf"/>
</dbReference>
<sequence length="753" mass="83828">MKLTDEDIETDQVPQTETTETKTTPRETFQEMMMAEAKSLTSLKQQETVADAQELHQDHHQNGPTTDLAVQPLLDNQSLIASVGPASAQTLSPSLNLNNLYHQNQLNKNSNKISLQHILVPLQSNLSKNHHSQLKRPALSSNSSSSSLTNFLLDHLQPLIELPSPSMTQLNMIPISDLKKSENSHSIIPHLPSLQSPQSPQSTVYPSILSNTFHSRQTSSRNNNFFFSSQSSHSSPSEIVSSRSVSAPLHHHHHHSHHSHHHSHQFGSLISSSPSSSSSFPSSPSSSSSASLSTTSPIRSPSSSSLNTLTINKNLHPIPNSLDSQQTNLNVFTFPSSPQKSPPSTSSSSTPAPAQSTPSPSSPASTFHHSTDPQLTELGNEFGFTDRIISQTSGTNYHLKRVLGQGSFSKVIQALIIKDGTTAEFLPGKVALKMVRIKKSPKHSHSNMSNSENDRICMSVLREVEILKSIDHPTIIKLFETFTMTSKSSAFSSLKVLALEEIEGGELFELVTQYSKNLRGLVVCRLMSELLISVDWLHSLGIVHRDLKLENVLVIRGIKNTKEEEIEMLENPQVYLKITDFGLSRKMEMKDSIKLLKTRCGSEEYAAPEIILGRKYDGRKTDGWALGVIGYSLVMGHLPFHVPEIDREHPDTEGVRLRKRGLTQIVKGEYSWDNDHSDHEERTEWISRHKNLVSKLLNRDPNMRCQIEDAFKDSEWVGQFNWLRKLLNSKSHYLVPADPSANGPSYISDEEDN</sequence>
<dbReference type="GO" id="GO:0005737">
    <property type="term" value="C:cytoplasm"/>
    <property type="evidence" value="ECO:0007669"/>
    <property type="project" value="TreeGrafter"/>
</dbReference>
<dbReference type="GO" id="GO:0004674">
    <property type="term" value="F:protein serine/threonine kinase activity"/>
    <property type="evidence" value="ECO:0007669"/>
    <property type="project" value="TreeGrafter"/>
</dbReference>
<dbReference type="PROSITE" id="PS00107">
    <property type="entry name" value="PROTEIN_KINASE_ATP"/>
    <property type="match status" value="1"/>
</dbReference>
<dbReference type="GO" id="GO:0035556">
    <property type="term" value="P:intracellular signal transduction"/>
    <property type="evidence" value="ECO:0007669"/>
    <property type="project" value="TreeGrafter"/>
</dbReference>
<proteinExistence type="predicted"/>
<dbReference type="OrthoDB" id="289250at2759"/>
<dbReference type="InterPro" id="IPR000719">
    <property type="entry name" value="Prot_kinase_dom"/>
</dbReference>
<dbReference type="PROSITE" id="PS50011">
    <property type="entry name" value="PROTEIN_KINASE_DOM"/>
    <property type="match status" value="1"/>
</dbReference>
<evidence type="ECO:0000256" key="4">
    <source>
        <dbReference type="SAM" id="MobiDB-lite"/>
    </source>
</evidence>
<feature type="region of interest" description="Disordered" evidence="4">
    <location>
        <begin position="331"/>
        <end position="378"/>
    </location>
</feature>
<feature type="compositionally biased region" description="Acidic residues" evidence="4">
    <location>
        <begin position="1"/>
        <end position="10"/>
    </location>
</feature>
<feature type="compositionally biased region" description="Low complexity" evidence="4">
    <location>
        <begin position="335"/>
        <end position="366"/>
    </location>
</feature>
<feature type="compositionally biased region" description="Low complexity" evidence="4">
    <location>
        <begin position="224"/>
        <end position="246"/>
    </location>
</feature>
<dbReference type="PANTHER" id="PTHR24346:SF110">
    <property type="entry name" value="NON-SPECIFIC SERINE_THREONINE PROTEIN KINASE"/>
    <property type="match status" value="1"/>
</dbReference>